<name>A0ABW5A3T8_9RHOB</name>
<comment type="caution">
    <text evidence="2">The sequence shown here is derived from an EMBL/GenBank/DDBJ whole genome shotgun (WGS) entry which is preliminary data.</text>
</comment>
<sequence>MSPLRFLSSRPSRLRSGLFGLATLALSACMSPAPQGAADLAPPIPRDDRPKAEFTALTGINSDAVAALSGDARQSVIYYDLFAADKAAVAAAPARLCGQYGRALKDSHVTEPGDRVPGMKALVVHCT</sequence>
<dbReference type="PROSITE" id="PS51257">
    <property type="entry name" value="PROKAR_LIPOPROTEIN"/>
    <property type="match status" value="1"/>
</dbReference>
<proteinExistence type="predicted"/>
<keyword evidence="3" id="KW-1185">Reference proteome</keyword>
<evidence type="ECO:0008006" key="4">
    <source>
        <dbReference type="Google" id="ProtNLM"/>
    </source>
</evidence>
<organism evidence="2 3">
    <name type="scientific">Rhodobacter lacus</name>
    <dbReference type="NCBI Taxonomy" id="1641972"/>
    <lineage>
        <taxon>Bacteria</taxon>
        <taxon>Pseudomonadati</taxon>
        <taxon>Pseudomonadota</taxon>
        <taxon>Alphaproteobacteria</taxon>
        <taxon>Rhodobacterales</taxon>
        <taxon>Rhodobacter group</taxon>
        <taxon>Rhodobacter</taxon>
    </lineage>
</organism>
<reference evidence="3" key="1">
    <citation type="journal article" date="2019" name="Int. J. Syst. Evol. Microbiol.">
        <title>The Global Catalogue of Microorganisms (GCM) 10K type strain sequencing project: providing services to taxonomists for standard genome sequencing and annotation.</title>
        <authorList>
            <consortium name="The Broad Institute Genomics Platform"/>
            <consortium name="The Broad Institute Genome Sequencing Center for Infectious Disease"/>
            <person name="Wu L."/>
            <person name="Ma J."/>
        </authorList>
    </citation>
    <scope>NUCLEOTIDE SEQUENCE [LARGE SCALE GENOMIC DNA]</scope>
    <source>
        <strain evidence="3">CCUG 55131</strain>
    </source>
</reference>
<accession>A0ABW5A3T8</accession>
<evidence type="ECO:0000313" key="3">
    <source>
        <dbReference type="Proteomes" id="UP001597413"/>
    </source>
</evidence>
<protein>
    <recommendedName>
        <fullName evidence="4">Lipoprotein</fullName>
    </recommendedName>
</protein>
<dbReference type="EMBL" id="JBHUIX010000002">
    <property type="protein sequence ID" value="MFD2172624.1"/>
    <property type="molecule type" value="Genomic_DNA"/>
</dbReference>
<feature type="chain" id="PRO_5047305702" description="Lipoprotein" evidence="1">
    <location>
        <begin position="38"/>
        <end position="127"/>
    </location>
</feature>
<dbReference type="Proteomes" id="UP001597413">
    <property type="component" value="Unassembled WGS sequence"/>
</dbReference>
<evidence type="ECO:0000313" key="2">
    <source>
        <dbReference type="EMBL" id="MFD2172624.1"/>
    </source>
</evidence>
<keyword evidence="1" id="KW-0732">Signal</keyword>
<evidence type="ECO:0000256" key="1">
    <source>
        <dbReference type="SAM" id="SignalP"/>
    </source>
</evidence>
<feature type="signal peptide" evidence="1">
    <location>
        <begin position="1"/>
        <end position="37"/>
    </location>
</feature>
<gene>
    <name evidence="2" type="ORF">ACFSM0_00835</name>
</gene>
<dbReference type="RefSeq" id="WP_377385758.1">
    <property type="nucleotide sequence ID" value="NZ_JBHUIX010000002.1"/>
</dbReference>